<comment type="similarity">
    <text evidence="2">Belongs to the cytidine and deoxycytidylate deaminase family. ADAT2 subfamily.</text>
</comment>
<dbReference type="GO" id="GO:0008270">
    <property type="term" value="F:zinc ion binding"/>
    <property type="evidence" value="ECO:0007669"/>
    <property type="project" value="InterPro"/>
</dbReference>
<dbReference type="CDD" id="cd01285">
    <property type="entry name" value="nucleoside_deaminase"/>
    <property type="match status" value="1"/>
</dbReference>
<dbReference type="Proteomes" id="UP000275078">
    <property type="component" value="Unassembled WGS sequence"/>
</dbReference>
<feature type="compositionally biased region" description="Polar residues" evidence="9">
    <location>
        <begin position="228"/>
        <end position="237"/>
    </location>
</feature>
<organism evidence="11 12">
    <name type="scientific">Ascobolus immersus RN42</name>
    <dbReference type="NCBI Taxonomy" id="1160509"/>
    <lineage>
        <taxon>Eukaryota</taxon>
        <taxon>Fungi</taxon>
        <taxon>Dikarya</taxon>
        <taxon>Ascomycota</taxon>
        <taxon>Pezizomycotina</taxon>
        <taxon>Pezizomycetes</taxon>
        <taxon>Pezizales</taxon>
        <taxon>Ascobolaceae</taxon>
        <taxon>Ascobolus</taxon>
    </lineage>
</organism>
<dbReference type="GO" id="GO:0052718">
    <property type="term" value="C:tRNA-specific adenosine-34 deaminase complex"/>
    <property type="evidence" value="ECO:0007669"/>
    <property type="project" value="UniProtKB-ARBA"/>
</dbReference>
<evidence type="ECO:0000256" key="4">
    <source>
        <dbReference type="ARBA" id="ARBA00022694"/>
    </source>
</evidence>
<keyword evidence="5" id="KW-0479">Metal-binding</keyword>
<dbReference type="AlphaFoldDB" id="A0A3N4I9G9"/>
<keyword evidence="12" id="KW-1185">Reference proteome</keyword>
<dbReference type="InterPro" id="IPR002125">
    <property type="entry name" value="CMP_dCMP_dom"/>
</dbReference>
<evidence type="ECO:0000256" key="5">
    <source>
        <dbReference type="ARBA" id="ARBA00022723"/>
    </source>
</evidence>
<evidence type="ECO:0000256" key="8">
    <source>
        <dbReference type="ARBA" id="ARBA00048045"/>
    </source>
</evidence>
<name>A0A3N4I9G9_ASCIM</name>
<dbReference type="STRING" id="1160509.A0A3N4I9G9"/>
<evidence type="ECO:0000256" key="7">
    <source>
        <dbReference type="ARBA" id="ARBA00022833"/>
    </source>
</evidence>
<sequence>MEAEEMQKHLAFMRQALEMAEKALAIDEVPVGCVFVKDGQVIGRGMNDTNRSLCGTRHAEFLGIQEILKTNTEDVFREVDLYVTVEPCIMCASALRQLRIRSVYFGCLNDRFGGCGGVLTLHSDKAPEPAYPVYGGLYREQAIMLLRRFYIQENERAPVPTAKKNRELKTEIVPWSVDDKLGIIPITTPQTESVNGSVSGTDTEAPSATTNGATTNGGSANGITNGAKSNGLTIGTA</sequence>
<keyword evidence="4" id="KW-0819">tRNA processing</keyword>
<feature type="domain" description="CMP/dCMP-type deaminase" evidence="10">
    <location>
        <begin position="7"/>
        <end position="126"/>
    </location>
</feature>
<dbReference type="InterPro" id="IPR016192">
    <property type="entry name" value="APOBEC/CMP_deaminase_Zn-bd"/>
</dbReference>
<dbReference type="PANTHER" id="PTHR11079">
    <property type="entry name" value="CYTOSINE DEAMINASE FAMILY MEMBER"/>
    <property type="match status" value="1"/>
</dbReference>
<evidence type="ECO:0000259" key="10">
    <source>
        <dbReference type="PROSITE" id="PS51747"/>
    </source>
</evidence>
<keyword evidence="7" id="KW-0862">Zinc</keyword>
<dbReference type="SUPFAM" id="SSF53927">
    <property type="entry name" value="Cytidine deaminase-like"/>
    <property type="match status" value="1"/>
</dbReference>
<dbReference type="InterPro" id="IPR016193">
    <property type="entry name" value="Cytidine_deaminase-like"/>
</dbReference>
<evidence type="ECO:0000256" key="6">
    <source>
        <dbReference type="ARBA" id="ARBA00022801"/>
    </source>
</evidence>
<comment type="catalytic activity">
    <reaction evidence="8">
        <text>adenosine(34) in tRNA + H2O + H(+) = inosine(34) in tRNA + NH4(+)</text>
        <dbReference type="Rhea" id="RHEA:43168"/>
        <dbReference type="Rhea" id="RHEA-COMP:10373"/>
        <dbReference type="Rhea" id="RHEA-COMP:10374"/>
        <dbReference type="ChEBI" id="CHEBI:15377"/>
        <dbReference type="ChEBI" id="CHEBI:15378"/>
        <dbReference type="ChEBI" id="CHEBI:28938"/>
        <dbReference type="ChEBI" id="CHEBI:74411"/>
        <dbReference type="ChEBI" id="CHEBI:82852"/>
        <dbReference type="EC" id="3.5.4.33"/>
    </reaction>
</comment>
<dbReference type="GO" id="GO:0005737">
    <property type="term" value="C:cytoplasm"/>
    <property type="evidence" value="ECO:0007669"/>
    <property type="project" value="TreeGrafter"/>
</dbReference>
<comment type="cofactor">
    <cofactor evidence="1">
        <name>Zn(2+)</name>
        <dbReference type="ChEBI" id="CHEBI:29105"/>
    </cofactor>
</comment>
<feature type="compositionally biased region" description="Polar residues" evidence="9">
    <location>
        <begin position="191"/>
        <end position="207"/>
    </location>
</feature>
<evidence type="ECO:0000313" key="12">
    <source>
        <dbReference type="Proteomes" id="UP000275078"/>
    </source>
</evidence>
<dbReference type="GO" id="GO:0052717">
    <property type="term" value="F:tRNA-specific adenosine-34 deaminase activity"/>
    <property type="evidence" value="ECO:0007669"/>
    <property type="project" value="UniProtKB-EC"/>
</dbReference>
<dbReference type="Gene3D" id="3.40.140.10">
    <property type="entry name" value="Cytidine Deaminase, domain 2"/>
    <property type="match status" value="1"/>
</dbReference>
<protein>
    <recommendedName>
        <fullName evidence="3">tRNA(adenine(34)) deaminase</fullName>
        <ecNumber evidence="3">3.5.4.33</ecNumber>
    </recommendedName>
</protein>
<evidence type="ECO:0000256" key="3">
    <source>
        <dbReference type="ARBA" id="ARBA00012740"/>
    </source>
</evidence>
<accession>A0A3N4I9G9</accession>
<dbReference type="GO" id="GO:0002100">
    <property type="term" value="P:tRNA wobble adenosine to inosine editing"/>
    <property type="evidence" value="ECO:0007669"/>
    <property type="project" value="UniProtKB-ARBA"/>
</dbReference>
<evidence type="ECO:0000256" key="1">
    <source>
        <dbReference type="ARBA" id="ARBA00001947"/>
    </source>
</evidence>
<feature type="region of interest" description="Disordered" evidence="9">
    <location>
        <begin position="191"/>
        <end position="237"/>
    </location>
</feature>
<dbReference type="PANTHER" id="PTHR11079:SF149">
    <property type="entry name" value="TRNA-SPECIFIC ADENOSINE DEAMINASE 2"/>
    <property type="match status" value="1"/>
</dbReference>
<dbReference type="OrthoDB" id="1701769at2759"/>
<dbReference type="EMBL" id="ML119669">
    <property type="protein sequence ID" value="RPA82733.1"/>
    <property type="molecule type" value="Genomic_DNA"/>
</dbReference>
<gene>
    <name evidence="11" type="ORF">BJ508DRAFT_413900</name>
</gene>
<dbReference type="Pfam" id="PF00383">
    <property type="entry name" value="dCMP_cyt_deam_1"/>
    <property type="match status" value="1"/>
</dbReference>
<dbReference type="PROSITE" id="PS51747">
    <property type="entry name" value="CYT_DCMP_DEAMINASES_2"/>
    <property type="match status" value="1"/>
</dbReference>
<evidence type="ECO:0000256" key="9">
    <source>
        <dbReference type="SAM" id="MobiDB-lite"/>
    </source>
</evidence>
<feature type="compositionally biased region" description="Low complexity" evidence="9">
    <location>
        <begin position="208"/>
        <end position="227"/>
    </location>
</feature>
<proteinExistence type="inferred from homology"/>
<evidence type="ECO:0000313" key="11">
    <source>
        <dbReference type="EMBL" id="RPA82733.1"/>
    </source>
</evidence>
<dbReference type="FunFam" id="3.40.140.10:FF:000039">
    <property type="entry name" value="tRNA-specific adenosine deaminase"/>
    <property type="match status" value="1"/>
</dbReference>
<dbReference type="PROSITE" id="PS00903">
    <property type="entry name" value="CYT_DCMP_DEAMINASES_1"/>
    <property type="match status" value="1"/>
</dbReference>
<evidence type="ECO:0000256" key="2">
    <source>
        <dbReference type="ARBA" id="ARBA00010669"/>
    </source>
</evidence>
<dbReference type="GO" id="GO:0005634">
    <property type="term" value="C:nucleus"/>
    <property type="evidence" value="ECO:0007669"/>
    <property type="project" value="TreeGrafter"/>
</dbReference>
<reference evidence="11 12" key="1">
    <citation type="journal article" date="2018" name="Nat. Ecol. Evol.">
        <title>Pezizomycetes genomes reveal the molecular basis of ectomycorrhizal truffle lifestyle.</title>
        <authorList>
            <person name="Murat C."/>
            <person name="Payen T."/>
            <person name="Noel B."/>
            <person name="Kuo A."/>
            <person name="Morin E."/>
            <person name="Chen J."/>
            <person name="Kohler A."/>
            <person name="Krizsan K."/>
            <person name="Balestrini R."/>
            <person name="Da Silva C."/>
            <person name="Montanini B."/>
            <person name="Hainaut M."/>
            <person name="Levati E."/>
            <person name="Barry K.W."/>
            <person name="Belfiori B."/>
            <person name="Cichocki N."/>
            <person name="Clum A."/>
            <person name="Dockter R.B."/>
            <person name="Fauchery L."/>
            <person name="Guy J."/>
            <person name="Iotti M."/>
            <person name="Le Tacon F."/>
            <person name="Lindquist E.A."/>
            <person name="Lipzen A."/>
            <person name="Malagnac F."/>
            <person name="Mello A."/>
            <person name="Molinier V."/>
            <person name="Miyauchi S."/>
            <person name="Poulain J."/>
            <person name="Riccioni C."/>
            <person name="Rubini A."/>
            <person name="Sitrit Y."/>
            <person name="Splivallo R."/>
            <person name="Traeger S."/>
            <person name="Wang M."/>
            <person name="Zifcakova L."/>
            <person name="Wipf D."/>
            <person name="Zambonelli A."/>
            <person name="Paolocci F."/>
            <person name="Nowrousian M."/>
            <person name="Ottonello S."/>
            <person name="Baldrian P."/>
            <person name="Spatafora J.W."/>
            <person name="Henrissat B."/>
            <person name="Nagy L.G."/>
            <person name="Aury J.M."/>
            <person name="Wincker P."/>
            <person name="Grigoriev I.V."/>
            <person name="Bonfante P."/>
            <person name="Martin F.M."/>
        </authorList>
    </citation>
    <scope>NUCLEOTIDE SEQUENCE [LARGE SCALE GENOMIC DNA]</scope>
    <source>
        <strain evidence="11 12">RN42</strain>
    </source>
</reference>
<keyword evidence="6" id="KW-0378">Hydrolase</keyword>
<dbReference type="EC" id="3.5.4.33" evidence="3"/>